<organism evidence="1 2">
    <name type="scientific">Ascaris lumbricoides</name>
    <name type="common">Giant roundworm</name>
    <dbReference type="NCBI Taxonomy" id="6252"/>
    <lineage>
        <taxon>Eukaryota</taxon>
        <taxon>Metazoa</taxon>
        <taxon>Ecdysozoa</taxon>
        <taxon>Nematoda</taxon>
        <taxon>Chromadorea</taxon>
        <taxon>Rhabditida</taxon>
        <taxon>Spirurina</taxon>
        <taxon>Ascaridomorpha</taxon>
        <taxon>Ascaridoidea</taxon>
        <taxon>Ascarididae</taxon>
        <taxon>Ascaris</taxon>
    </lineage>
</organism>
<proteinExistence type="predicted"/>
<name>A0A0M3I9P0_ASCLU</name>
<keyword evidence="1" id="KW-1185">Reference proteome</keyword>
<dbReference type="WBParaSite" id="ALUE_0001419901-mRNA-1">
    <property type="protein sequence ID" value="ALUE_0001419901-mRNA-1"/>
    <property type="gene ID" value="ALUE_0001419901"/>
</dbReference>
<evidence type="ECO:0000313" key="1">
    <source>
        <dbReference type="Proteomes" id="UP000036681"/>
    </source>
</evidence>
<sequence length="114" mass="13358">ACDLRPPIYSITSQKKLNNSNRAEAERICWDSKDGELYLSRMKPEETQEWTKIACDLRPPIYSTTSQKKLNNSNRAEIERICWDPKDGELYLSRMKPEETQEWTKSGQDKDNLC</sequence>
<dbReference type="AlphaFoldDB" id="A0A0M3I9P0"/>
<evidence type="ECO:0000313" key="2">
    <source>
        <dbReference type="WBParaSite" id="ALUE_0001419901-mRNA-1"/>
    </source>
</evidence>
<accession>A0A0M3I9P0</accession>
<protein>
    <submittedName>
        <fullName evidence="2">EIF2A domain-containing protein</fullName>
    </submittedName>
</protein>
<reference evidence="2" key="1">
    <citation type="submission" date="2017-02" db="UniProtKB">
        <authorList>
            <consortium name="WormBaseParasite"/>
        </authorList>
    </citation>
    <scope>IDENTIFICATION</scope>
</reference>
<dbReference type="Proteomes" id="UP000036681">
    <property type="component" value="Unplaced"/>
</dbReference>